<reference evidence="11" key="1">
    <citation type="submission" date="2017-09" db="EMBL/GenBank/DDBJ databases">
        <title>Depth-based differentiation of microbial function through sediment-hosted aquifers and enrichment of novel symbionts in the deep terrestrial subsurface.</title>
        <authorList>
            <person name="Probst A.J."/>
            <person name="Ladd B."/>
            <person name="Jarett J.K."/>
            <person name="Geller-Mcgrath D.E."/>
            <person name="Sieber C.M.K."/>
            <person name="Emerson J.B."/>
            <person name="Anantharaman K."/>
            <person name="Thomas B.C."/>
            <person name="Malmstrom R."/>
            <person name="Stieglmeier M."/>
            <person name="Klingl A."/>
            <person name="Woyke T."/>
            <person name="Ryan C.M."/>
            <person name="Banfield J.F."/>
        </authorList>
    </citation>
    <scope>NUCLEOTIDE SEQUENCE [LARGE SCALE GENOMIC DNA]</scope>
</reference>
<evidence type="ECO:0000259" key="9">
    <source>
        <dbReference type="Pfam" id="PF13231"/>
    </source>
</evidence>
<feature type="transmembrane region" description="Helical" evidence="8">
    <location>
        <begin position="109"/>
        <end position="127"/>
    </location>
</feature>
<dbReference type="InterPro" id="IPR050297">
    <property type="entry name" value="LipidA_mod_glycosyltrf_83"/>
</dbReference>
<dbReference type="PANTHER" id="PTHR33908">
    <property type="entry name" value="MANNOSYLTRANSFERASE YKCB-RELATED"/>
    <property type="match status" value="1"/>
</dbReference>
<keyword evidence="5 8" id="KW-0812">Transmembrane</keyword>
<dbReference type="InterPro" id="IPR038731">
    <property type="entry name" value="RgtA/B/C-like"/>
</dbReference>
<dbReference type="GO" id="GO:0009103">
    <property type="term" value="P:lipopolysaccharide biosynthetic process"/>
    <property type="evidence" value="ECO:0007669"/>
    <property type="project" value="UniProtKB-ARBA"/>
</dbReference>
<accession>A0A2H0WU01</accession>
<sequence>MKRRPFQIKDVFIVCAILIVALGFRLYKINTPLADFHSWRQVDTASVARNFARGGLDLLHPRYDDLSDTQSGKDNPNGYRFVEFPLYNAMFAITYRAFPSIPLEVHGRLVSIFFSLIIIAILYYFGLSESGRATAIISSVTYAVFPFFVFFSRVVLPETTALSFAFLSLFFLYVSQVKTNALKWTLFFLSILSFSLSLLIKPTTIFYSIALLYIFFQKYRLSFFRKVEPYIYFALSAIPVILWRMYILKFPEGIPASQWLITSVNTFEGQKIIFFKPAFFRWIFFERINNLILGGFLTVPFIVGLIKKQSGFFYAVFLSALAYLLVFQGGNVQHEYYQILILPPIALLIGSGITFFERNRKLFVHPVLLFATLLF</sequence>
<evidence type="ECO:0000313" key="10">
    <source>
        <dbReference type="EMBL" id="PIS16097.1"/>
    </source>
</evidence>
<protein>
    <recommendedName>
        <fullName evidence="9">Glycosyltransferase RgtA/B/C/D-like domain-containing protein</fullName>
    </recommendedName>
</protein>
<dbReference type="EMBL" id="PEZG01000005">
    <property type="protein sequence ID" value="PIS16097.1"/>
    <property type="molecule type" value="Genomic_DNA"/>
</dbReference>
<feature type="transmembrane region" description="Helical" evidence="8">
    <location>
        <begin position="12"/>
        <end position="29"/>
    </location>
</feature>
<gene>
    <name evidence="10" type="ORF">COT62_00150</name>
</gene>
<evidence type="ECO:0000256" key="3">
    <source>
        <dbReference type="ARBA" id="ARBA00022676"/>
    </source>
</evidence>
<evidence type="ECO:0000256" key="6">
    <source>
        <dbReference type="ARBA" id="ARBA00022989"/>
    </source>
</evidence>
<keyword evidence="7 8" id="KW-0472">Membrane</keyword>
<keyword evidence="2" id="KW-1003">Cell membrane</keyword>
<comment type="caution">
    <text evidence="10">The sequence shown here is derived from an EMBL/GenBank/DDBJ whole genome shotgun (WGS) entry which is preliminary data.</text>
</comment>
<evidence type="ECO:0000256" key="2">
    <source>
        <dbReference type="ARBA" id="ARBA00022475"/>
    </source>
</evidence>
<dbReference type="Pfam" id="PF13231">
    <property type="entry name" value="PMT_2"/>
    <property type="match status" value="1"/>
</dbReference>
<feature type="transmembrane region" description="Helical" evidence="8">
    <location>
        <begin position="336"/>
        <end position="356"/>
    </location>
</feature>
<feature type="transmembrane region" description="Helical" evidence="8">
    <location>
        <begin position="187"/>
        <end position="215"/>
    </location>
</feature>
<dbReference type="GO" id="GO:0016763">
    <property type="term" value="F:pentosyltransferase activity"/>
    <property type="evidence" value="ECO:0007669"/>
    <property type="project" value="TreeGrafter"/>
</dbReference>
<feature type="transmembrane region" description="Helical" evidence="8">
    <location>
        <begin position="288"/>
        <end position="305"/>
    </location>
</feature>
<keyword evidence="3" id="KW-0328">Glycosyltransferase</keyword>
<organism evidence="10 11">
    <name type="scientific">Candidatus Roizmanbacteria bacterium CG09_land_8_20_14_0_10_41_9</name>
    <dbReference type="NCBI Taxonomy" id="1974850"/>
    <lineage>
        <taxon>Bacteria</taxon>
        <taxon>Candidatus Roizmaniibacteriota</taxon>
    </lineage>
</organism>
<name>A0A2H0WU01_9BACT</name>
<evidence type="ECO:0000313" key="11">
    <source>
        <dbReference type="Proteomes" id="UP000231198"/>
    </source>
</evidence>
<evidence type="ECO:0000256" key="1">
    <source>
        <dbReference type="ARBA" id="ARBA00004651"/>
    </source>
</evidence>
<dbReference type="PANTHER" id="PTHR33908:SF11">
    <property type="entry name" value="MEMBRANE PROTEIN"/>
    <property type="match status" value="1"/>
</dbReference>
<dbReference type="GO" id="GO:0005886">
    <property type="term" value="C:plasma membrane"/>
    <property type="evidence" value="ECO:0007669"/>
    <property type="project" value="UniProtKB-SubCell"/>
</dbReference>
<evidence type="ECO:0000256" key="8">
    <source>
        <dbReference type="SAM" id="Phobius"/>
    </source>
</evidence>
<feature type="transmembrane region" description="Helical" evidence="8">
    <location>
        <begin position="312"/>
        <end position="330"/>
    </location>
</feature>
<feature type="non-terminal residue" evidence="10">
    <location>
        <position position="375"/>
    </location>
</feature>
<feature type="domain" description="Glycosyltransferase RgtA/B/C/D-like" evidence="9">
    <location>
        <begin position="103"/>
        <end position="243"/>
    </location>
</feature>
<evidence type="ECO:0000256" key="5">
    <source>
        <dbReference type="ARBA" id="ARBA00022692"/>
    </source>
</evidence>
<feature type="transmembrane region" description="Helical" evidence="8">
    <location>
        <begin position="227"/>
        <end position="247"/>
    </location>
</feature>
<evidence type="ECO:0000256" key="4">
    <source>
        <dbReference type="ARBA" id="ARBA00022679"/>
    </source>
</evidence>
<dbReference type="AlphaFoldDB" id="A0A2H0WU01"/>
<proteinExistence type="predicted"/>
<keyword evidence="6 8" id="KW-1133">Transmembrane helix</keyword>
<evidence type="ECO:0000256" key="7">
    <source>
        <dbReference type="ARBA" id="ARBA00023136"/>
    </source>
</evidence>
<comment type="subcellular location">
    <subcellularLocation>
        <location evidence="1">Cell membrane</location>
        <topology evidence="1">Multi-pass membrane protein</topology>
    </subcellularLocation>
</comment>
<dbReference type="Proteomes" id="UP000231198">
    <property type="component" value="Unassembled WGS sequence"/>
</dbReference>
<keyword evidence="4" id="KW-0808">Transferase</keyword>
<feature type="transmembrane region" description="Helical" evidence="8">
    <location>
        <begin position="133"/>
        <end position="152"/>
    </location>
</feature>